<evidence type="ECO:0000256" key="2">
    <source>
        <dbReference type="SAM" id="SignalP"/>
    </source>
</evidence>
<gene>
    <name evidence="3" type="ORF">H6P81_001805</name>
</gene>
<keyword evidence="1" id="KW-0812">Transmembrane</keyword>
<comment type="caution">
    <text evidence="3">The sequence shown here is derived from an EMBL/GenBank/DDBJ whole genome shotgun (WGS) entry which is preliminary data.</text>
</comment>
<keyword evidence="4" id="KW-1185">Reference proteome</keyword>
<name>A0AAV7F810_ARIFI</name>
<keyword evidence="1" id="KW-0472">Membrane</keyword>
<feature type="transmembrane region" description="Helical" evidence="1">
    <location>
        <begin position="273"/>
        <end position="294"/>
    </location>
</feature>
<dbReference type="PANTHER" id="PTHR33138:SF1">
    <property type="entry name" value="OS01G0113900 PROTEIN"/>
    <property type="match status" value="1"/>
</dbReference>
<accession>A0AAV7F810</accession>
<sequence>MDLILGTMTLFLSSLCFAAESSSKRSPSYYYEECAPTICGSSVVQFPIGLNPLCRSALMSSSCDNGSVFIRDDEAAPRKYKVLDDLTPAAYSRRRLTLVDVSLLGCAPIPPFYDQAWLSWVVGTNFHITSNYSVGTFFNCTRPPEASILAGMSEAPCLECGDSDTANLCYYYQGVMDKIPNCRPFTVLVPKALANNFTAAGNLRRKLQEGFEVSWDSACGTDCTDETGGRCGFLDEERRMGSEICFCTSALHQTSCSDGTIISLRGSKSKKKLVIAGLGIGTTILVLSVCCAYVRRCNRMKKKSESRGQDEETLRKYLEDKNLQAASIEAFLDDYTGGMPVRHHVLHNGHASVGNGDSSIAISQWQVCEEEEEEVGDHQRIIRTLELVGLWCIQYFSAKRPSMRKAVQMLEGSVAIEIPPVPFNAALSQFDSQF</sequence>
<dbReference type="EMBL" id="JAINDJ010000002">
    <property type="protein sequence ID" value="KAG9457297.1"/>
    <property type="molecule type" value="Genomic_DNA"/>
</dbReference>
<keyword evidence="2" id="KW-0732">Signal</keyword>
<dbReference type="Proteomes" id="UP000825729">
    <property type="component" value="Unassembled WGS sequence"/>
</dbReference>
<evidence type="ECO:0000313" key="3">
    <source>
        <dbReference type="EMBL" id="KAG9457297.1"/>
    </source>
</evidence>
<proteinExistence type="predicted"/>
<feature type="signal peptide" evidence="2">
    <location>
        <begin position="1"/>
        <end position="18"/>
    </location>
</feature>
<evidence type="ECO:0000313" key="4">
    <source>
        <dbReference type="Proteomes" id="UP000825729"/>
    </source>
</evidence>
<protein>
    <submittedName>
        <fullName evidence="3">Uncharacterized protein</fullName>
    </submittedName>
</protein>
<feature type="chain" id="PRO_5043316694" evidence="2">
    <location>
        <begin position="19"/>
        <end position="434"/>
    </location>
</feature>
<keyword evidence="1" id="KW-1133">Transmembrane helix</keyword>
<dbReference type="AlphaFoldDB" id="A0AAV7F810"/>
<organism evidence="3 4">
    <name type="scientific">Aristolochia fimbriata</name>
    <name type="common">White veined hardy Dutchman's pipe vine</name>
    <dbReference type="NCBI Taxonomy" id="158543"/>
    <lineage>
        <taxon>Eukaryota</taxon>
        <taxon>Viridiplantae</taxon>
        <taxon>Streptophyta</taxon>
        <taxon>Embryophyta</taxon>
        <taxon>Tracheophyta</taxon>
        <taxon>Spermatophyta</taxon>
        <taxon>Magnoliopsida</taxon>
        <taxon>Magnoliidae</taxon>
        <taxon>Piperales</taxon>
        <taxon>Aristolochiaceae</taxon>
        <taxon>Aristolochia</taxon>
    </lineage>
</organism>
<reference evidence="3 4" key="1">
    <citation type="submission" date="2021-07" db="EMBL/GenBank/DDBJ databases">
        <title>The Aristolochia fimbriata genome: insights into angiosperm evolution, floral development and chemical biosynthesis.</title>
        <authorList>
            <person name="Jiao Y."/>
        </authorList>
    </citation>
    <scope>NUCLEOTIDE SEQUENCE [LARGE SCALE GENOMIC DNA]</scope>
    <source>
        <strain evidence="3">IBCAS-2021</strain>
        <tissue evidence="3">Leaf</tissue>
    </source>
</reference>
<dbReference type="PANTHER" id="PTHR33138">
    <property type="entry name" value="OS01G0690200 PROTEIN"/>
    <property type="match status" value="1"/>
</dbReference>
<evidence type="ECO:0000256" key="1">
    <source>
        <dbReference type="SAM" id="Phobius"/>
    </source>
</evidence>